<dbReference type="InterPro" id="IPR038695">
    <property type="entry name" value="Saro_0823-like_sf"/>
</dbReference>
<evidence type="ECO:0000313" key="1">
    <source>
        <dbReference type="EMBL" id="PSR31363.1"/>
    </source>
</evidence>
<dbReference type="EMBL" id="PXYW01000065">
    <property type="protein sequence ID" value="PSR31363.1"/>
    <property type="molecule type" value="Genomic_DNA"/>
</dbReference>
<gene>
    <name evidence="1" type="ORF">C7B46_16950</name>
</gene>
<dbReference type="Gene3D" id="2.60.120.1140">
    <property type="entry name" value="Protein of unknown function DUF192"/>
    <property type="match status" value="1"/>
</dbReference>
<dbReference type="InterPro" id="IPR003795">
    <property type="entry name" value="DUF192"/>
</dbReference>
<evidence type="ECO:0000313" key="2">
    <source>
        <dbReference type="Proteomes" id="UP000242972"/>
    </source>
</evidence>
<organism evidence="1 2">
    <name type="scientific">Sulfobacillus benefaciens</name>
    <dbReference type="NCBI Taxonomy" id="453960"/>
    <lineage>
        <taxon>Bacteria</taxon>
        <taxon>Bacillati</taxon>
        <taxon>Bacillota</taxon>
        <taxon>Clostridia</taxon>
        <taxon>Eubacteriales</taxon>
        <taxon>Clostridiales Family XVII. Incertae Sedis</taxon>
        <taxon>Sulfobacillus</taxon>
    </lineage>
</organism>
<name>A0A2T2XA20_9FIRM</name>
<accession>A0A2T2XA20</accession>
<protein>
    <submittedName>
        <fullName evidence="1">DUF192 domain-containing protein</fullName>
    </submittedName>
</protein>
<proteinExistence type="predicted"/>
<dbReference type="Proteomes" id="UP000242972">
    <property type="component" value="Unassembled WGS sequence"/>
</dbReference>
<dbReference type="AlphaFoldDB" id="A0A2T2XA20"/>
<dbReference type="Pfam" id="PF02643">
    <property type="entry name" value="DUF192"/>
    <property type="match status" value="1"/>
</dbReference>
<reference evidence="1 2" key="1">
    <citation type="journal article" date="2014" name="BMC Genomics">
        <title>Comparison of environmental and isolate Sulfobacillus genomes reveals diverse carbon, sulfur, nitrogen, and hydrogen metabolisms.</title>
        <authorList>
            <person name="Justice N.B."/>
            <person name="Norman A."/>
            <person name="Brown C.T."/>
            <person name="Singh A."/>
            <person name="Thomas B.C."/>
            <person name="Banfield J.F."/>
        </authorList>
    </citation>
    <scope>NUCLEOTIDE SEQUENCE [LARGE SCALE GENOMIC DNA]</scope>
    <source>
        <strain evidence="1">AMDSBA4</strain>
    </source>
</reference>
<sequence length="156" mass="17204">MPRRDFGERTESMVSFIGRVSASKSPLPPGERRNAVVGRYHLINVTRGAVVATAVERAHTWRQRARGLLGTSSLAASAGLMLDPCRQVHMRGMTYPLYVVYCNRRGRVLAGRVLWPGQRGPFLWRAAVVIELSPAVATQVGLGDILVWHEETPASD</sequence>
<comment type="caution">
    <text evidence="1">The sequence shown here is derived from an EMBL/GenBank/DDBJ whole genome shotgun (WGS) entry which is preliminary data.</text>
</comment>